<accession>A0A7D9JG60</accession>
<comment type="subcellular location">
    <subcellularLocation>
        <location evidence="1">Cell projection</location>
        <location evidence="1">Cilium</location>
    </subcellularLocation>
    <subcellularLocation>
        <location evidence="2">Cytoplasm</location>
    </subcellularLocation>
</comment>
<evidence type="ECO:0000256" key="2">
    <source>
        <dbReference type="ARBA" id="ARBA00004496"/>
    </source>
</evidence>
<evidence type="ECO:0000313" key="9">
    <source>
        <dbReference type="Proteomes" id="UP001152795"/>
    </source>
</evidence>
<evidence type="ECO:0000256" key="1">
    <source>
        <dbReference type="ARBA" id="ARBA00004138"/>
    </source>
</evidence>
<feature type="compositionally biased region" description="Basic and acidic residues" evidence="6">
    <location>
        <begin position="38"/>
        <end position="51"/>
    </location>
</feature>
<dbReference type="Pfam" id="PF22544">
    <property type="entry name" value="HYDIN_VesB_CFA65-like_Ig"/>
    <property type="match status" value="1"/>
</dbReference>
<evidence type="ECO:0000256" key="5">
    <source>
        <dbReference type="ARBA" id="ARBA00023273"/>
    </source>
</evidence>
<proteinExistence type="predicted"/>
<evidence type="ECO:0000313" key="8">
    <source>
        <dbReference type="EMBL" id="CAB4028252.1"/>
    </source>
</evidence>
<dbReference type="GO" id="GO:0060271">
    <property type="term" value="P:cilium assembly"/>
    <property type="evidence" value="ECO:0007669"/>
    <property type="project" value="TreeGrafter"/>
</dbReference>
<gene>
    <name evidence="8" type="ORF">PACLA_8A063901</name>
</gene>
<comment type="caution">
    <text evidence="8">The sequence shown here is derived from an EMBL/GenBank/DDBJ whole genome shotgun (WGS) entry which is preliminary data.</text>
</comment>
<keyword evidence="9" id="KW-1185">Reference proteome</keyword>
<reference evidence="8" key="1">
    <citation type="submission" date="2020-04" db="EMBL/GenBank/DDBJ databases">
        <authorList>
            <person name="Alioto T."/>
            <person name="Alioto T."/>
            <person name="Gomez Garrido J."/>
        </authorList>
    </citation>
    <scope>NUCLEOTIDE SEQUENCE</scope>
    <source>
        <strain evidence="8">A484AB</strain>
    </source>
</reference>
<protein>
    <recommendedName>
        <fullName evidence="7">HYDIN/VesB/CFA65-like Ig-like domain-containing protein</fullName>
    </recommendedName>
</protein>
<dbReference type="PANTHER" id="PTHR45912">
    <property type="entry name" value="CILIA- AND FLAGELLA-ASSOCIATED PROTEIN 47"/>
    <property type="match status" value="1"/>
</dbReference>
<dbReference type="Gene3D" id="2.60.40.10">
    <property type="entry name" value="Immunoglobulins"/>
    <property type="match status" value="4"/>
</dbReference>
<dbReference type="GO" id="GO:0005929">
    <property type="term" value="C:cilium"/>
    <property type="evidence" value="ECO:0007669"/>
    <property type="project" value="TreeGrafter"/>
</dbReference>
<evidence type="ECO:0000256" key="6">
    <source>
        <dbReference type="SAM" id="MobiDB-lite"/>
    </source>
</evidence>
<evidence type="ECO:0000256" key="3">
    <source>
        <dbReference type="ARBA" id="ARBA00022490"/>
    </source>
</evidence>
<dbReference type="PANTHER" id="PTHR45912:SF3">
    <property type="entry name" value="CILIA- AND FLAGELLA-ASSOCIATED PROTEIN 47"/>
    <property type="match status" value="1"/>
</dbReference>
<dbReference type="InterPro" id="IPR013783">
    <property type="entry name" value="Ig-like_fold"/>
</dbReference>
<dbReference type="InterPro" id="IPR053879">
    <property type="entry name" value="HYDIN_VesB_CFA65-like_Ig"/>
</dbReference>
<feature type="region of interest" description="Disordered" evidence="6">
    <location>
        <begin position="867"/>
        <end position="893"/>
    </location>
</feature>
<keyword evidence="4" id="KW-0969">Cilium</keyword>
<evidence type="ECO:0000256" key="4">
    <source>
        <dbReference type="ARBA" id="ARBA00023069"/>
    </source>
</evidence>
<sequence>MLILTYYREMDKWENDKDVGIKPAHGLAPPKLSAKEASFTDKGEKEKRKTSDGLLSTKTLATPENVVEGLNAIPLTDVEKLDCNKTLTPQEIKKIEIDSALIDFGEVCQRSVKTKYLTVGNNLNQYIHIVVNIDCRELRQSSPLSQVIPPYSTARINLLFESNSKGSFERSIEYKINEHHQFHVVAKAQVVSVALELSRDKITLQPTASMAAESGFRGVVTISNKRNAAADFSWKIVNSKDGTSFSIRPSKGTVEPFSSLDCEVVFYPSFGSSRTTQFSLHVEGGNQAKLLCQAQFGPAQCSFVERRFVFGFVPLHLTTVRKCHLKNTGNNHAYFQVANTRPLAGMVISPKQGMVPVGGTTEIKVEFTPDLVHKFDSEIEVNILGWKTISLRLGGTVEQPCVDVDVGVLQFNGVYCEATAKLPFKLCNKARSKANVVFDLSRYRDFSLEFHHNKDECSENDEGLFTASLQALETLDCVLKFKPSEVASYNFILPVTINDTLAPNPTPSSIPPSPAPSNTNWTIPELDTPPLIIPSIATPSRRVLATALRPPLQLSRSHLKFSLPAGYFDLGVQSDAGRVQSCILVNNSNKPCKWSVDLSSCSSLFEDGIFTFVRRSGSPYPSPRRSSPNIHIPSGVLQCGETFQLGVMFSPPKAGIYRASVPLILSDDEKNAYRIVELEGELLSAEINFEPKTLDFKVVPLAIENSVEFEIIAKGYRKSCDIHVKLPEVEMNDGNRMCLLSSTFPKGTTITPCYSDDPQRNACRIPCKLTFRSPKPVSFATEIIITVNKERFFLPVTATADNCLLTNYPFLALHRNDYHIVCEQKPEMVANGDDNTSISTEAFLLPCITPNRPATFGSTSATSTTFGISTSSYEDSSDPSSSPRDTPSPVEGIVHNGITRHEELEFVTELSSRDLIGLNTPEELIFFKEVVKALQ</sequence>
<organism evidence="8 9">
    <name type="scientific">Paramuricea clavata</name>
    <name type="common">Red gorgonian</name>
    <name type="synonym">Violescent sea-whip</name>
    <dbReference type="NCBI Taxonomy" id="317549"/>
    <lineage>
        <taxon>Eukaryota</taxon>
        <taxon>Metazoa</taxon>
        <taxon>Cnidaria</taxon>
        <taxon>Anthozoa</taxon>
        <taxon>Octocorallia</taxon>
        <taxon>Malacalcyonacea</taxon>
        <taxon>Plexauridae</taxon>
        <taxon>Paramuricea</taxon>
    </lineage>
</organism>
<name>A0A7D9JG60_PARCT</name>
<feature type="non-terminal residue" evidence="8">
    <location>
        <position position="1"/>
    </location>
</feature>
<keyword evidence="5" id="KW-0966">Cell projection</keyword>
<feature type="domain" description="HYDIN/VesB/CFA65-like Ig-like" evidence="7">
    <location>
        <begin position="305"/>
        <end position="393"/>
    </location>
</feature>
<dbReference type="OrthoDB" id="10060824at2759"/>
<feature type="compositionally biased region" description="Low complexity" evidence="6">
    <location>
        <begin position="867"/>
        <end position="889"/>
    </location>
</feature>
<dbReference type="EMBL" id="CACRXK020015355">
    <property type="protein sequence ID" value="CAB4028252.1"/>
    <property type="molecule type" value="Genomic_DNA"/>
</dbReference>
<keyword evidence="3" id="KW-0963">Cytoplasm</keyword>
<feature type="region of interest" description="Disordered" evidence="6">
    <location>
        <begin position="36"/>
        <end position="55"/>
    </location>
</feature>
<dbReference type="Proteomes" id="UP001152795">
    <property type="component" value="Unassembled WGS sequence"/>
</dbReference>
<dbReference type="AlphaFoldDB" id="A0A7D9JG60"/>
<evidence type="ECO:0000259" key="7">
    <source>
        <dbReference type="Pfam" id="PF22544"/>
    </source>
</evidence>